<keyword evidence="14" id="KW-1185">Reference proteome</keyword>
<dbReference type="PANTHER" id="PTHR33308:SF9">
    <property type="entry name" value="PEPTIDOGLYCAN HYDROLASE FLGJ"/>
    <property type="match status" value="1"/>
</dbReference>
<keyword evidence="8 13" id="KW-0378">Hydrolase</keyword>
<keyword evidence="9" id="KW-0326">Glycosidase</keyword>
<evidence type="ECO:0000256" key="9">
    <source>
        <dbReference type="ARBA" id="ARBA00023295"/>
    </source>
</evidence>
<comment type="subcellular location">
    <subcellularLocation>
        <location evidence="2">Periplasm</location>
    </subcellularLocation>
</comment>
<evidence type="ECO:0000256" key="7">
    <source>
        <dbReference type="ARBA" id="ARBA00022795"/>
    </source>
</evidence>
<protein>
    <recommendedName>
        <fullName evidence="5">Peptidoglycan hydrolase FlgJ</fullName>
    </recommendedName>
    <alternativeName>
        <fullName evidence="11">Muramidase FlgJ</fullName>
    </alternativeName>
</protein>
<evidence type="ECO:0000256" key="6">
    <source>
        <dbReference type="ARBA" id="ARBA00022764"/>
    </source>
</evidence>
<evidence type="ECO:0000256" key="8">
    <source>
        <dbReference type="ARBA" id="ARBA00022801"/>
    </source>
</evidence>
<comment type="caution">
    <text evidence="13">The sequence shown here is derived from an EMBL/GenBank/DDBJ whole genome shotgun (WGS) entry which is preliminary data.</text>
</comment>
<evidence type="ECO:0000256" key="2">
    <source>
        <dbReference type="ARBA" id="ARBA00004418"/>
    </source>
</evidence>
<feature type="domain" description="Mannosyl-glycoprotein endo-beta-N-acetylglucosamidase-like" evidence="12">
    <location>
        <begin position="143"/>
        <end position="308"/>
    </location>
</feature>
<comment type="function">
    <text evidence="1">Flagellum-specific muramidase which hydrolyzes the peptidoglycan layer to assemble the rod structure in the periplasmic space.</text>
</comment>
<evidence type="ECO:0000256" key="4">
    <source>
        <dbReference type="ARBA" id="ARBA00007974"/>
    </source>
</evidence>
<evidence type="ECO:0000259" key="12">
    <source>
        <dbReference type="SMART" id="SM00047"/>
    </source>
</evidence>
<evidence type="ECO:0000313" key="13">
    <source>
        <dbReference type="EMBL" id="MEI2683846.1"/>
    </source>
</evidence>
<accession>A0ABU8DK07</accession>
<name>A0ABU8DK07_ERWAP</name>
<keyword evidence="6" id="KW-0574">Periplasm</keyword>
<dbReference type="SMART" id="SM00047">
    <property type="entry name" value="LYZ2"/>
    <property type="match status" value="1"/>
</dbReference>
<dbReference type="NCBIfam" id="TIGR02541">
    <property type="entry name" value="flagell_FlgJ"/>
    <property type="match status" value="1"/>
</dbReference>
<comment type="similarity">
    <text evidence="3">In the N-terminal section; belongs to the FlgJ family.</text>
</comment>
<dbReference type="Pfam" id="PF10135">
    <property type="entry name" value="Rod-binding"/>
    <property type="match status" value="1"/>
</dbReference>
<evidence type="ECO:0000256" key="5">
    <source>
        <dbReference type="ARBA" id="ARBA00013433"/>
    </source>
</evidence>
<evidence type="ECO:0000256" key="1">
    <source>
        <dbReference type="ARBA" id="ARBA00002954"/>
    </source>
</evidence>
<keyword evidence="13" id="KW-0966">Cell projection</keyword>
<comment type="similarity">
    <text evidence="4">In the C-terminal section; belongs to the glycosyl hydrolase 73 family.</text>
</comment>
<evidence type="ECO:0000313" key="14">
    <source>
        <dbReference type="Proteomes" id="UP001306592"/>
    </source>
</evidence>
<dbReference type="Proteomes" id="UP001306592">
    <property type="component" value="Unassembled WGS sequence"/>
</dbReference>
<keyword evidence="7" id="KW-1005">Bacterial flagellum biogenesis</keyword>
<dbReference type="EMBL" id="JBANEI010000017">
    <property type="protein sequence ID" value="MEI2683846.1"/>
    <property type="molecule type" value="Genomic_DNA"/>
</dbReference>
<keyword evidence="13" id="KW-0282">Flagellum</keyword>
<keyword evidence="13" id="KW-0969">Cilium</keyword>
<dbReference type="InterPro" id="IPR019301">
    <property type="entry name" value="Flagellar_prot_FlgJ_N"/>
</dbReference>
<evidence type="ECO:0000256" key="10">
    <source>
        <dbReference type="ARBA" id="ARBA00023316"/>
    </source>
</evidence>
<sequence length="315" mass="33940">MSEIDQFNTASWDLRSLDPLKLKAGSSESPQALRAAAKQMEGIFVQIMLKSMRDAGFKDGLMHSQASEMYTSMHDQQLAQDLAQKSPLGFADMIVRQMGGEVKDPAGQAQRIAAPAPGPYSLPHAPLNATSVAASTRATPVSAMTAQSSSSQPFISRLLRPALQAAQSSGIHPHLILAQAALESGWGKREILTGEGKPSHNLFGIKASGDWQGKTTEITTTEYINGTPQKIQAAFRVYDSYGEALSDYARLLKNNPRYQKVVQSSSAEQGARALQAGGYATDPAYANKLINIIQQVKGNITQGLQAYKTDLSQLF</sequence>
<gene>
    <name evidence="13" type="primary">flgJ</name>
    <name evidence="13" type="ORF">V8N49_19555</name>
</gene>
<proteinExistence type="inferred from homology"/>
<dbReference type="Pfam" id="PF01832">
    <property type="entry name" value="Glucosaminidase"/>
    <property type="match status" value="1"/>
</dbReference>
<dbReference type="Gene3D" id="1.10.530.10">
    <property type="match status" value="1"/>
</dbReference>
<evidence type="ECO:0000256" key="11">
    <source>
        <dbReference type="ARBA" id="ARBA00030835"/>
    </source>
</evidence>
<dbReference type="RefSeq" id="WP_187499125.1">
    <property type="nucleotide sequence ID" value="NZ_JACXBP010000015.1"/>
</dbReference>
<dbReference type="PRINTS" id="PR01002">
    <property type="entry name" value="FLGFLGJ"/>
</dbReference>
<organism evidence="13 14">
    <name type="scientific">Erwinia aphidicola</name>
    <dbReference type="NCBI Taxonomy" id="68334"/>
    <lineage>
        <taxon>Bacteria</taxon>
        <taxon>Pseudomonadati</taxon>
        <taxon>Pseudomonadota</taxon>
        <taxon>Gammaproteobacteria</taxon>
        <taxon>Enterobacterales</taxon>
        <taxon>Erwiniaceae</taxon>
        <taxon>Erwinia</taxon>
    </lineage>
</organism>
<evidence type="ECO:0000256" key="3">
    <source>
        <dbReference type="ARBA" id="ARBA00006880"/>
    </source>
</evidence>
<dbReference type="InterPro" id="IPR013377">
    <property type="entry name" value="FlgJ"/>
</dbReference>
<dbReference type="InterPro" id="IPR002901">
    <property type="entry name" value="MGlyc_endo_b_GlcNAc-like_dom"/>
</dbReference>
<dbReference type="PANTHER" id="PTHR33308">
    <property type="entry name" value="PEPTIDOGLYCAN HYDROLASE FLGJ"/>
    <property type="match status" value="1"/>
</dbReference>
<dbReference type="GO" id="GO:0016787">
    <property type="term" value="F:hydrolase activity"/>
    <property type="evidence" value="ECO:0007669"/>
    <property type="project" value="UniProtKB-KW"/>
</dbReference>
<reference evidence="13 14" key="1">
    <citation type="submission" date="2024-02" db="EMBL/GenBank/DDBJ databases">
        <title>First report Erwinia aphidicola in onion in Chile.</title>
        <authorList>
            <person name="Valenzuela M."/>
            <person name="Pena M."/>
            <person name="Dutta B."/>
        </authorList>
    </citation>
    <scope>NUCLEOTIDE SEQUENCE [LARGE SCALE GENOMIC DNA]</scope>
    <source>
        <strain evidence="13 14">QCJ3A</strain>
    </source>
</reference>
<keyword evidence="10" id="KW-0961">Cell wall biogenesis/degradation</keyword>
<dbReference type="InterPro" id="IPR051056">
    <property type="entry name" value="Glycosyl_Hydrolase_73"/>
</dbReference>
<dbReference type="Gene3D" id="2.10.70.40">
    <property type="entry name" value="peptidoglycan hydrolase"/>
    <property type="match status" value="1"/>
</dbReference>